<name>A0A369IDN6_9BACT</name>
<proteinExistence type="predicted"/>
<dbReference type="Proteomes" id="UP000253141">
    <property type="component" value="Unassembled WGS sequence"/>
</dbReference>
<comment type="caution">
    <text evidence="9">The sequence shown here is derived from an EMBL/GenBank/DDBJ whole genome shotgun (WGS) entry which is preliminary data.</text>
</comment>
<dbReference type="GO" id="GO:0022857">
    <property type="term" value="F:transmembrane transporter activity"/>
    <property type="evidence" value="ECO:0007669"/>
    <property type="project" value="TreeGrafter"/>
</dbReference>
<comment type="subcellular location">
    <subcellularLocation>
        <location evidence="1">Cell membrane</location>
        <topology evidence="1">Multi-pass membrane protein</topology>
    </subcellularLocation>
</comment>
<evidence type="ECO:0000256" key="5">
    <source>
        <dbReference type="ARBA" id="ARBA00023136"/>
    </source>
</evidence>
<feature type="transmembrane region" description="Helical" evidence="6">
    <location>
        <begin position="310"/>
        <end position="332"/>
    </location>
</feature>
<feature type="transmembrane region" description="Helical" evidence="6">
    <location>
        <begin position="37"/>
        <end position="60"/>
    </location>
</feature>
<feature type="domain" description="MacB-like periplasmic core" evidence="8">
    <location>
        <begin position="39"/>
        <end position="267"/>
    </location>
</feature>
<sequence>MENGLLSSYSVFHVPNTKTMLRNYIRIAFRQIRKNKLFSFVNFAGLTLGLTFCFLTFIWYRFEHSYDRHYPTTDRLYRLNYELNFTGSAFTITRSPAPFAPMLPNYFPEIEQTTRFYPRSISVRIPGQDQGFEVENAFFADSTTMQVFGFETLQGDPDRALHTPFSIVLTDKTALRFFGKEDCMGKQLMLANQGPFTVGGVIRSLPENAHFTFDFLAPFRNIADVEPDFAREGIVDVIQNNKLASYATTYVLLKKGAKASSVNARFKDFVLKNGMKEVRDKQNFALFPVRDIHLQSTAEGEVVPTANPDFLQIFSLIGVLILAIAVVNFVNLSTAAQLSRAKEVGVRKVLGSQSWQIVRQLLTETFLLGLPAFLLALLLTKQFLGQMETFFGRKPDFSFVQNAEMLLLFLGVFTMACLLAGVYPAVFASRFKATDIFRGKASGKGQGGNWLTQGLITLQFTVAVALLAGAGIVLRQIDYLKNRPLGFNRDMTLAVPLFSQNMNNLFSPGDQQLRNRTNAFEEKLLQNPSIKAVTLASNLPGMGGARHPIATEKIRIEDGIVLPGISVDYDFIKTFDLKIVAGRDFDKTYGTDHLEGFIINNEAVKALHFGSPQAAIGQNIQRGGKKGRVVGVVNDFHSENLRTGLSPLFMEVSPGTFSQFGIKISSTNTPATLAYVEKTWKEFFPEKVFQHRFLDESLADSYREESRFASLIGLFAGVAIFLSCFGLFGMIAFVVRQRTKEIGIRKVLGASVGSVVTLLSADFIKLILVAIFIASPIAYFFLNKWLDNFAYHITIQWWIFVVAGLVAIIVALITISFHSIKAALANPVKSLKTE</sequence>
<feature type="transmembrane region" description="Helical" evidence="6">
    <location>
        <begin position="708"/>
        <end position="735"/>
    </location>
</feature>
<feature type="transmembrane region" description="Helical" evidence="6">
    <location>
        <begin position="366"/>
        <end position="385"/>
    </location>
</feature>
<keyword evidence="4 6" id="KW-1133">Transmembrane helix</keyword>
<gene>
    <name evidence="9" type="ORF">DVG78_14225</name>
</gene>
<evidence type="ECO:0008006" key="11">
    <source>
        <dbReference type="Google" id="ProtNLM"/>
    </source>
</evidence>
<evidence type="ECO:0000256" key="3">
    <source>
        <dbReference type="ARBA" id="ARBA00022692"/>
    </source>
</evidence>
<evidence type="ECO:0000313" key="10">
    <source>
        <dbReference type="Proteomes" id="UP000253141"/>
    </source>
</evidence>
<evidence type="ECO:0000256" key="2">
    <source>
        <dbReference type="ARBA" id="ARBA00022475"/>
    </source>
</evidence>
<reference evidence="9 10" key="1">
    <citation type="submission" date="2018-07" db="EMBL/GenBank/DDBJ databases">
        <title>Genome analysis of Runella aurantiaca.</title>
        <authorList>
            <person name="Yang X."/>
        </authorList>
    </citation>
    <scope>NUCLEOTIDE SEQUENCE [LARGE SCALE GENOMIC DNA]</scope>
    <source>
        <strain evidence="9 10">YX9</strain>
    </source>
</reference>
<dbReference type="GO" id="GO:0005886">
    <property type="term" value="C:plasma membrane"/>
    <property type="evidence" value="ECO:0007669"/>
    <property type="project" value="UniProtKB-SubCell"/>
</dbReference>
<dbReference type="InterPro" id="IPR025857">
    <property type="entry name" value="MacB_PCD"/>
</dbReference>
<dbReference type="EMBL" id="QPIW01000010">
    <property type="protein sequence ID" value="RDB05344.1"/>
    <property type="molecule type" value="Genomic_DNA"/>
</dbReference>
<evidence type="ECO:0000256" key="1">
    <source>
        <dbReference type="ARBA" id="ARBA00004651"/>
    </source>
</evidence>
<feature type="transmembrane region" description="Helical" evidence="6">
    <location>
        <begin position="450"/>
        <end position="474"/>
    </location>
</feature>
<organism evidence="9 10">
    <name type="scientific">Runella aurantiaca</name>
    <dbReference type="NCBI Taxonomy" id="2282308"/>
    <lineage>
        <taxon>Bacteria</taxon>
        <taxon>Pseudomonadati</taxon>
        <taxon>Bacteroidota</taxon>
        <taxon>Cytophagia</taxon>
        <taxon>Cytophagales</taxon>
        <taxon>Spirosomataceae</taxon>
        <taxon>Runella</taxon>
    </lineage>
</organism>
<accession>A0A369IDN6</accession>
<dbReference type="PANTHER" id="PTHR30572:SF18">
    <property type="entry name" value="ABC-TYPE MACROLIDE FAMILY EXPORT SYSTEM PERMEASE COMPONENT 2"/>
    <property type="match status" value="1"/>
</dbReference>
<dbReference type="Pfam" id="PF02687">
    <property type="entry name" value="FtsX"/>
    <property type="match status" value="2"/>
</dbReference>
<dbReference type="AlphaFoldDB" id="A0A369IDN6"/>
<feature type="transmembrane region" description="Helical" evidence="6">
    <location>
        <begin position="795"/>
        <end position="817"/>
    </location>
</feature>
<feature type="domain" description="ABC3 transporter permease C-terminal" evidence="7">
    <location>
        <begin position="316"/>
        <end position="430"/>
    </location>
</feature>
<protein>
    <recommendedName>
        <fullName evidence="11">ABC transport system permease protein</fullName>
    </recommendedName>
</protein>
<evidence type="ECO:0000259" key="8">
    <source>
        <dbReference type="Pfam" id="PF12704"/>
    </source>
</evidence>
<feature type="transmembrane region" description="Helical" evidence="6">
    <location>
        <begin position="747"/>
        <end position="775"/>
    </location>
</feature>
<keyword evidence="5 6" id="KW-0472">Membrane</keyword>
<keyword evidence="3 6" id="KW-0812">Transmembrane</keyword>
<evidence type="ECO:0000256" key="4">
    <source>
        <dbReference type="ARBA" id="ARBA00022989"/>
    </source>
</evidence>
<dbReference type="InterPro" id="IPR003838">
    <property type="entry name" value="ABC3_permease_C"/>
</dbReference>
<feature type="domain" description="ABC3 transporter permease C-terminal" evidence="7">
    <location>
        <begin position="714"/>
        <end position="823"/>
    </location>
</feature>
<keyword evidence="2" id="KW-1003">Cell membrane</keyword>
<evidence type="ECO:0000313" key="9">
    <source>
        <dbReference type="EMBL" id="RDB05344.1"/>
    </source>
</evidence>
<keyword evidence="10" id="KW-1185">Reference proteome</keyword>
<feature type="transmembrane region" description="Helical" evidence="6">
    <location>
        <begin position="405"/>
        <end position="429"/>
    </location>
</feature>
<evidence type="ECO:0000259" key="7">
    <source>
        <dbReference type="Pfam" id="PF02687"/>
    </source>
</evidence>
<dbReference type="PANTHER" id="PTHR30572">
    <property type="entry name" value="MEMBRANE COMPONENT OF TRANSPORTER-RELATED"/>
    <property type="match status" value="1"/>
</dbReference>
<evidence type="ECO:0000256" key="6">
    <source>
        <dbReference type="SAM" id="Phobius"/>
    </source>
</evidence>
<dbReference type="Pfam" id="PF12704">
    <property type="entry name" value="MacB_PCD"/>
    <property type="match status" value="1"/>
</dbReference>
<dbReference type="InterPro" id="IPR050250">
    <property type="entry name" value="Macrolide_Exporter_MacB"/>
</dbReference>